<name>X1A2N1_9ZZZZ</name>
<evidence type="ECO:0000256" key="1">
    <source>
        <dbReference type="SAM" id="Phobius"/>
    </source>
</evidence>
<sequence>MVWQQIDRTLKLTKDIEQVVQEVWYRNLSNNKEFSLENFQEDLKKNTKQTNKEGVLKFEFTPTKQKYDLIDNLIQANYLSFNKDVMKKFENYSLISEPIPTDVKTVTINNIHSAENLFEKNKLTAWTVGIIAFVIIAMTQIIFLYFQSKG</sequence>
<organism evidence="2">
    <name type="scientific">marine sediment metagenome</name>
    <dbReference type="NCBI Taxonomy" id="412755"/>
    <lineage>
        <taxon>unclassified sequences</taxon>
        <taxon>metagenomes</taxon>
        <taxon>ecological metagenomes</taxon>
    </lineage>
</organism>
<keyword evidence="1" id="KW-0812">Transmembrane</keyword>
<feature type="transmembrane region" description="Helical" evidence="1">
    <location>
        <begin position="123"/>
        <end position="146"/>
    </location>
</feature>
<dbReference type="AlphaFoldDB" id="X1A2N1"/>
<evidence type="ECO:0000313" key="2">
    <source>
        <dbReference type="EMBL" id="GAG67058.1"/>
    </source>
</evidence>
<proteinExistence type="predicted"/>
<comment type="caution">
    <text evidence="2">The sequence shown here is derived from an EMBL/GenBank/DDBJ whole genome shotgun (WGS) entry which is preliminary data.</text>
</comment>
<reference evidence="2" key="1">
    <citation type="journal article" date="2014" name="Front. Microbiol.">
        <title>High frequency of phylogenetically diverse reductive dehalogenase-homologous genes in deep subseafloor sedimentary metagenomes.</title>
        <authorList>
            <person name="Kawai M."/>
            <person name="Futagami T."/>
            <person name="Toyoda A."/>
            <person name="Takaki Y."/>
            <person name="Nishi S."/>
            <person name="Hori S."/>
            <person name="Arai W."/>
            <person name="Tsubouchi T."/>
            <person name="Morono Y."/>
            <person name="Uchiyama I."/>
            <person name="Ito T."/>
            <person name="Fujiyama A."/>
            <person name="Inagaki F."/>
            <person name="Takami H."/>
        </authorList>
    </citation>
    <scope>NUCLEOTIDE SEQUENCE</scope>
    <source>
        <strain evidence="2">Expedition CK06-06</strain>
    </source>
</reference>
<accession>X1A2N1</accession>
<keyword evidence="1" id="KW-0472">Membrane</keyword>
<dbReference type="EMBL" id="BART01004151">
    <property type="protein sequence ID" value="GAG67058.1"/>
    <property type="molecule type" value="Genomic_DNA"/>
</dbReference>
<gene>
    <name evidence="2" type="ORF">S01H4_10692</name>
</gene>
<keyword evidence="1" id="KW-1133">Transmembrane helix</keyword>
<protein>
    <submittedName>
        <fullName evidence="2">Uncharacterized protein</fullName>
    </submittedName>
</protein>